<evidence type="ECO:0000313" key="6">
    <source>
        <dbReference type="EMBL" id="OGD63619.1"/>
    </source>
</evidence>
<dbReference type="GO" id="GO:0003735">
    <property type="term" value="F:structural constituent of ribosome"/>
    <property type="evidence" value="ECO:0007669"/>
    <property type="project" value="InterPro"/>
</dbReference>
<comment type="caution">
    <text evidence="6">The sequence shown here is derived from an EMBL/GenBank/DDBJ whole genome shotgun (WGS) entry which is preliminary data.</text>
</comment>
<dbReference type="Gene3D" id="4.10.640.10">
    <property type="entry name" value="Ribosomal protein S18"/>
    <property type="match status" value="1"/>
</dbReference>
<dbReference type="Proteomes" id="UP000177006">
    <property type="component" value="Unassembled WGS sequence"/>
</dbReference>
<keyword evidence="4" id="KW-0699">rRNA-binding</keyword>
<organism evidence="6 7">
    <name type="scientific">Candidatus Beckwithbacteria bacterium RBG_13_42_9</name>
    <dbReference type="NCBI Taxonomy" id="1797457"/>
    <lineage>
        <taxon>Bacteria</taxon>
        <taxon>Candidatus Beckwithiibacteriota</taxon>
    </lineage>
</organism>
<dbReference type="GO" id="GO:0022627">
    <property type="term" value="C:cytosolic small ribosomal subunit"/>
    <property type="evidence" value="ECO:0007669"/>
    <property type="project" value="TreeGrafter"/>
</dbReference>
<proteinExistence type="inferred from homology"/>
<evidence type="ECO:0000256" key="1">
    <source>
        <dbReference type="ARBA" id="ARBA00005589"/>
    </source>
</evidence>
<evidence type="ECO:0000256" key="5">
    <source>
        <dbReference type="RuleBase" id="RU003910"/>
    </source>
</evidence>
<dbReference type="SUPFAM" id="SSF46911">
    <property type="entry name" value="Ribosomal protein S18"/>
    <property type="match status" value="1"/>
</dbReference>
<accession>A0A1F5E882</accession>
<sequence length="79" mass="9013">MRKRLIFKRIVPPGNCPFCKGKIEPGYKEPEVLAKYITDKGNILDKTQTGICAKHQRRLTIAIKRARHLALLPFVAQVN</sequence>
<dbReference type="GO" id="GO:0006412">
    <property type="term" value="P:translation"/>
    <property type="evidence" value="ECO:0007669"/>
    <property type="project" value="UniProtKB-UniRule"/>
</dbReference>
<dbReference type="GO" id="GO:0070181">
    <property type="term" value="F:small ribosomal subunit rRNA binding"/>
    <property type="evidence" value="ECO:0007669"/>
    <property type="project" value="TreeGrafter"/>
</dbReference>
<dbReference type="InterPro" id="IPR001648">
    <property type="entry name" value="Ribosomal_bS18"/>
</dbReference>
<dbReference type="EMBL" id="MEZK01000007">
    <property type="protein sequence ID" value="OGD63619.1"/>
    <property type="molecule type" value="Genomic_DNA"/>
</dbReference>
<gene>
    <name evidence="4" type="primary">rpsR</name>
    <name evidence="6" type="ORF">A2160_01940</name>
</gene>
<dbReference type="Pfam" id="PF01084">
    <property type="entry name" value="Ribosomal_S18"/>
    <property type="match status" value="1"/>
</dbReference>
<dbReference type="PANTHER" id="PTHR13479">
    <property type="entry name" value="30S RIBOSOMAL PROTEIN S18"/>
    <property type="match status" value="1"/>
</dbReference>
<keyword evidence="4" id="KW-0694">RNA-binding</keyword>
<reference evidence="6 7" key="1">
    <citation type="journal article" date="2016" name="Nat. Commun.">
        <title>Thousands of microbial genomes shed light on interconnected biogeochemical processes in an aquifer system.</title>
        <authorList>
            <person name="Anantharaman K."/>
            <person name="Brown C.T."/>
            <person name="Hug L.A."/>
            <person name="Sharon I."/>
            <person name="Castelle C.J."/>
            <person name="Probst A.J."/>
            <person name="Thomas B.C."/>
            <person name="Singh A."/>
            <person name="Wilkins M.J."/>
            <person name="Karaoz U."/>
            <person name="Brodie E.L."/>
            <person name="Williams K.H."/>
            <person name="Hubbard S.S."/>
            <person name="Banfield J.F."/>
        </authorList>
    </citation>
    <scope>NUCLEOTIDE SEQUENCE [LARGE SCALE GENOMIC DNA]</scope>
</reference>
<comment type="function">
    <text evidence="4">Binds as a heterodimer with protein bS6 to the central domain of the 16S rRNA, where it helps stabilize the platform of the 30S subunit.</text>
</comment>
<dbReference type="STRING" id="1797457.A2160_01940"/>
<keyword evidence="3 4" id="KW-0687">Ribonucleoprotein</keyword>
<dbReference type="PANTHER" id="PTHR13479:SF40">
    <property type="entry name" value="SMALL RIBOSOMAL SUBUNIT PROTEIN BS18M"/>
    <property type="match status" value="1"/>
</dbReference>
<dbReference type="AlphaFoldDB" id="A0A1F5E882"/>
<keyword evidence="2 4" id="KW-0689">Ribosomal protein</keyword>
<dbReference type="InterPro" id="IPR036870">
    <property type="entry name" value="Ribosomal_bS18_sf"/>
</dbReference>
<protein>
    <recommendedName>
        <fullName evidence="4">Small ribosomal subunit protein bS18</fullName>
    </recommendedName>
</protein>
<comment type="subunit">
    <text evidence="4">Part of the 30S ribosomal subunit. Forms a tight heterodimer with protein bS6.</text>
</comment>
<dbReference type="PRINTS" id="PR00974">
    <property type="entry name" value="RIBOSOMALS18"/>
</dbReference>
<evidence type="ECO:0000256" key="3">
    <source>
        <dbReference type="ARBA" id="ARBA00023274"/>
    </source>
</evidence>
<comment type="similarity">
    <text evidence="1 4 5">Belongs to the bacterial ribosomal protein bS18 family.</text>
</comment>
<name>A0A1F5E882_9BACT</name>
<dbReference type="NCBIfam" id="TIGR00165">
    <property type="entry name" value="S18"/>
    <property type="match status" value="1"/>
</dbReference>
<evidence type="ECO:0000256" key="2">
    <source>
        <dbReference type="ARBA" id="ARBA00022980"/>
    </source>
</evidence>
<evidence type="ECO:0000256" key="4">
    <source>
        <dbReference type="HAMAP-Rule" id="MF_00270"/>
    </source>
</evidence>
<evidence type="ECO:0000313" key="7">
    <source>
        <dbReference type="Proteomes" id="UP000177006"/>
    </source>
</evidence>
<dbReference type="HAMAP" id="MF_00270">
    <property type="entry name" value="Ribosomal_bS18"/>
    <property type="match status" value="1"/>
</dbReference>